<sequence length="504" mass="56302">MATPEPTRFALLVGVDVYHNDGSRTDNDGEIVSLNQLKGCVNDVRAIGLFLQAEFKLHNPSILTSSPVQLIGNNVGETVESADRLPTYANIKREFEDVIGRAKPGNEFFFHFSGHGAKLKTTKKNPGPRQTDPSLLLMDYCCGKPALRGWQLNEWLRKLNERNVRIIVILDSCYSSGSYRHDLNFRTPDWSDIPNLPADEAVTQEVSNEPNTRDGDMDTSWDINPDAFTVMAACDINERSTEQVHNEKWGGVFTQELLGYLKRESPGARTASYNSAREQIAERIAQREVEQKPRFHGKVNLTIFGTKEPILTTQIAVKIDEGKVILPVGKAHGVKPGSEFTNYPPTPGFTFRIDTVDNFESSAQVSEASRELIQKTDAVIQRRWSLGDDVLSVLIDPDFGSGFEEELNRQLEEWIASRVEVTTFQSRPAQANELRLEKREDGGVSIFGPKSLIGYEGPVRGLDIPVNNVQLLAKGSALALAHLIRFGQIHDIEKTQPELFLPFK</sequence>
<evidence type="ECO:0000256" key="1">
    <source>
        <dbReference type="ARBA" id="ARBA00009005"/>
    </source>
</evidence>
<gene>
    <name evidence="4" type="ORF">G7Z17_g10210</name>
</gene>
<proteinExistence type="inferred from homology"/>
<dbReference type="InterPro" id="IPR050452">
    <property type="entry name" value="Metacaspase"/>
</dbReference>
<dbReference type="GO" id="GO:0006508">
    <property type="term" value="P:proteolysis"/>
    <property type="evidence" value="ECO:0007669"/>
    <property type="project" value="InterPro"/>
</dbReference>
<dbReference type="Gene3D" id="3.40.50.1460">
    <property type="match status" value="1"/>
</dbReference>
<evidence type="ECO:0000313" key="5">
    <source>
        <dbReference type="Proteomes" id="UP000722485"/>
    </source>
</evidence>
<dbReference type="InterPro" id="IPR011600">
    <property type="entry name" value="Pept_C14_caspase"/>
</dbReference>
<dbReference type="PANTHER" id="PTHR48104">
    <property type="entry name" value="METACASPASE-4"/>
    <property type="match status" value="1"/>
</dbReference>
<comment type="caution">
    <text evidence="4">The sequence shown here is derived from an EMBL/GenBank/DDBJ whole genome shotgun (WGS) entry which is preliminary data.</text>
</comment>
<evidence type="ECO:0000256" key="2">
    <source>
        <dbReference type="SAM" id="MobiDB-lite"/>
    </source>
</evidence>
<accession>A0A9P5GZ36</accession>
<reference evidence="4" key="1">
    <citation type="submission" date="2020-03" db="EMBL/GenBank/DDBJ databases">
        <title>Draft Genome Sequence of Cylindrodendrum hubeiense.</title>
        <authorList>
            <person name="Buettner E."/>
            <person name="Kellner H."/>
        </authorList>
    </citation>
    <scope>NUCLEOTIDE SEQUENCE</scope>
    <source>
        <strain evidence="4">IHI 201604</strain>
    </source>
</reference>
<protein>
    <recommendedName>
        <fullName evidence="3">Peptidase C14 caspase domain-containing protein</fullName>
    </recommendedName>
</protein>
<name>A0A9P5GZ36_9HYPO</name>
<dbReference type="OrthoDB" id="3223806at2759"/>
<comment type="similarity">
    <text evidence="1">Belongs to the peptidase C14B family.</text>
</comment>
<keyword evidence="5" id="KW-1185">Reference proteome</keyword>
<organism evidence="4 5">
    <name type="scientific">Cylindrodendrum hubeiense</name>
    <dbReference type="NCBI Taxonomy" id="595255"/>
    <lineage>
        <taxon>Eukaryota</taxon>
        <taxon>Fungi</taxon>
        <taxon>Dikarya</taxon>
        <taxon>Ascomycota</taxon>
        <taxon>Pezizomycotina</taxon>
        <taxon>Sordariomycetes</taxon>
        <taxon>Hypocreomycetidae</taxon>
        <taxon>Hypocreales</taxon>
        <taxon>Nectriaceae</taxon>
        <taxon>Cylindrodendrum</taxon>
    </lineage>
</organism>
<dbReference type="PANTHER" id="PTHR48104:SF30">
    <property type="entry name" value="METACASPASE-1"/>
    <property type="match status" value="1"/>
</dbReference>
<evidence type="ECO:0000259" key="3">
    <source>
        <dbReference type="Pfam" id="PF00656"/>
    </source>
</evidence>
<feature type="domain" description="Peptidase C14 caspase" evidence="3">
    <location>
        <begin position="8"/>
        <end position="296"/>
    </location>
</feature>
<dbReference type="AlphaFoldDB" id="A0A9P5GZ36"/>
<dbReference type="GO" id="GO:0005737">
    <property type="term" value="C:cytoplasm"/>
    <property type="evidence" value="ECO:0007669"/>
    <property type="project" value="TreeGrafter"/>
</dbReference>
<feature type="region of interest" description="Disordered" evidence="2">
    <location>
        <begin position="199"/>
        <end position="220"/>
    </location>
</feature>
<dbReference type="Proteomes" id="UP000722485">
    <property type="component" value="Unassembled WGS sequence"/>
</dbReference>
<evidence type="ECO:0000313" key="4">
    <source>
        <dbReference type="EMBL" id="KAF7544100.1"/>
    </source>
</evidence>
<dbReference type="EMBL" id="JAANBB010000322">
    <property type="protein sequence ID" value="KAF7544100.1"/>
    <property type="molecule type" value="Genomic_DNA"/>
</dbReference>
<dbReference type="Pfam" id="PF00656">
    <property type="entry name" value="Peptidase_C14"/>
    <property type="match status" value="1"/>
</dbReference>
<dbReference type="GO" id="GO:0004197">
    <property type="term" value="F:cysteine-type endopeptidase activity"/>
    <property type="evidence" value="ECO:0007669"/>
    <property type="project" value="InterPro"/>
</dbReference>